<reference evidence="1" key="1">
    <citation type="submission" date="2021-01" db="EMBL/GenBank/DDBJ databases">
        <authorList>
            <person name="Lovell J.T."/>
            <person name="Bentley N."/>
            <person name="Bhattarai G."/>
            <person name="Jenkins J.W."/>
            <person name="Sreedasyam A."/>
            <person name="Alarcon Y."/>
            <person name="Bock C."/>
            <person name="Boston L."/>
            <person name="Carlson J."/>
            <person name="Cervantes K."/>
            <person name="Clermont K."/>
            <person name="Krom N."/>
            <person name="Kubenka K."/>
            <person name="Mamidi S."/>
            <person name="Mattison C."/>
            <person name="Monteros M."/>
            <person name="Pisani C."/>
            <person name="Plott C."/>
            <person name="Rajasekar S."/>
            <person name="Rhein H.S."/>
            <person name="Rohla C."/>
            <person name="Song M."/>
            <person name="Hilaire R.S."/>
            <person name="Shu S."/>
            <person name="Wells L."/>
            <person name="Wang X."/>
            <person name="Webber J."/>
            <person name="Heerema R.J."/>
            <person name="Klein P."/>
            <person name="Conner P."/>
            <person name="Grauke L."/>
            <person name="Grimwood J."/>
            <person name="Schmutz J."/>
            <person name="Randall J.J."/>
        </authorList>
    </citation>
    <scope>NUCLEOTIDE SEQUENCE</scope>
    <source>
        <tissue evidence="1">Leaf</tissue>
    </source>
</reference>
<dbReference type="AlphaFoldDB" id="A0A922A8H4"/>
<protein>
    <submittedName>
        <fullName evidence="1">Uncharacterized protein</fullName>
    </submittedName>
</protein>
<accession>A0A922A8H4</accession>
<dbReference type="EMBL" id="CM031840">
    <property type="protein sequence ID" value="KAG6673413.1"/>
    <property type="molecule type" value="Genomic_DNA"/>
</dbReference>
<evidence type="ECO:0000313" key="2">
    <source>
        <dbReference type="Proteomes" id="UP000811246"/>
    </source>
</evidence>
<gene>
    <name evidence="1" type="ORF">I3842_16G110700</name>
</gene>
<proteinExistence type="predicted"/>
<evidence type="ECO:0000313" key="1">
    <source>
        <dbReference type="EMBL" id="KAG6673413.1"/>
    </source>
</evidence>
<dbReference type="Proteomes" id="UP000811246">
    <property type="component" value="Chromosome 16"/>
</dbReference>
<comment type="caution">
    <text evidence="1">The sequence shown here is derived from an EMBL/GenBank/DDBJ whole genome shotgun (WGS) entry which is preliminary data.</text>
</comment>
<organism evidence="1 2">
    <name type="scientific">Carya illinoinensis</name>
    <name type="common">Pecan</name>
    <dbReference type="NCBI Taxonomy" id="32201"/>
    <lineage>
        <taxon>Eukaryota</taxon>
        <taxon>Viridiplantae</taxon>
        <taxon>Streptophyta</taxon>
        <taxon>Embryophyta</taxon>
        <taxon>Tracheophyta</taxon>
        <taxon>Spermatophyta</taxon>
        <taxon>Magnoliopsida</taxon>
        <taxon>eudicotyledons</taxon>
        <taxon>Gunneridae</taxon>
        <taxon>Pentapetalae</taxon>
        <taxon>rosids</taxon>
        <taxon>fabids</taxon>
        <taxon>Fagales</taxon>
        <taxon>Juglandaceae</taxon>
        <taxon>Carya</taxon>
    </lineage>
</organism>
<name>A0A922A8H4_CARIL</name>
<sequence length="67" mass="8103">MDDQITKAKEQTLNRKDILDKVEKSRYATKEEKWLEEYERLQSWMCYSTSGFSTRDQLKSYLLCVML</sequence>